<organism evidence="1 2">
    <name type="scientific">Enterococcus pseudoavium</name>
    <dbReference type="NCBI Taxonomy" id="44007"/>
    <lineage>
        <taxon>Bacteria</taxon>
        <taxon>Bacillati</taxon>
        <taxon>Bacillota</taxon>
        <taxon>Bacilli</taxon>
        <taxon>Lactobacillales</taxon>
        <taxon>Enterococcaceae</taxon>
        <taxon>Enterococcus</taxon>
    </lineage>
</organism>
<evidence type="ECO:0000313" key="1">
    <source>
        <dbReference type="EMBL" id="MDT2769887.1"/>
    </source>
</evidence>
<protein>
    <submittedName>
        <fullName evidence="1">Uncharacterized protein</fullName>
    </submittedName>
</protein>
<reference evidence="1 2" key="1">
    <citation type="submission" date="2023-03" db="EMBL/GenBank/DDBJ databases">
        <authorList>
            <person name="Shen W."/>
            <person name="Cai J."/>
        </authorList>
    </citation>
    <scope>NUCLEOTIDE SEQUENCE [LARGE SCALE GENOMIC DNA]</scope>
    <source>
        <strain evidence="1 2">Y59</strain>
    </source>
</reference>
<dbReference type="Proteomes" id="UP001269061">
    <property type="component" value="Unassembled WGS sequence"/>
</dbReference>
<keyword evidence="2" id="KW-1185">Reference proteome</keyword>
<name>A0ABU3FFT3_9ENTE</name>
<gene>
    <name evidence="1" type="ORF">P7H46_03415</name>
</gene>
<sequence length="183" mass="21786">MVLMISKFYEEKEKYIEKERLLQESIVAAQSLIEENEQEYKVLLREGKENEADRLFEEQQAIKLKNSSNVKKLSELKPIHRELLQEKALSVLDTDLHILMDEQTKEVLKIVQEEKDLNKRLLDLQKERMNKQFEINDLFNEYGHLAEEMNLKETYRARFRQEPYNFLSDPGSRAINAAQKLVK</sequence>
<accession>A0ABU3FFT3</accession>
<dbReference type="EMBL" id="JARQAZ010000002">
    <property type="protein sequence ID" value="MDT2769887.1"/>
    <property type="molecule type" value="Genomic_DNA"/>
</dbReference>
<proteinExistence type="predicted"/>
<evidence type="ECO:0000313" key="2">
    <source>
        <dbReference type="Proteomes" id="UP001269061"/>
    </source>
</evidence>
<dbReference type="RefSeq" id="WP_311815372.1">
    <property type="nucleotide sequence ID" value="NZ_JARQAZ010000002.1"/>
</dbReference>
<comment type="caution">
    <text evidence="1">The sequence shown here is derived from an EMBL/GenBank/DDBJ whole genome shotgun (WGS) entry which is preliminary data.</text>
</comment>